<dbReference type="EMBL" id="BGPR01254394">
    <property type="protein sequence ID" value="GBM52194.1"/>
    <property type="molecule type" value="Genomic_DNA"/>
</dbReference>
<organism evidence="1 3">
    <name type="scientific">Araneus ventricosus</name>
    <name type="common">Orbweaver spider</name>
    <name type="synonym">Epeira ventricosa</name>
    <dbReference type="NCBI Taxonomy" id="182803"/>
    <lineage>
        <taxon>Eukaryota</taxon>
        <taxon>Metazoa</taxon>
        <taxon>Ecdysozoa</taxon>
        <taxon>Arthropoda</taxon>
        <taxon>Chelicerata</taxon>
        <taxon>Arachnida</taxon>
        <taxon>Araneae</taxon>
        <taxon>Araneomorphae</taxon>
        <taxon>Entelegynae</taxon>
        <taxon>Araneoidea</taxon>
        <taxon>Araneidae</taxon>
        <taxon>Araneus</taxon>
    </lineage>
</organism>
<keyword evidence="3" id="KW-1185">Reference proteome</keyword>
<evidence type="ECO:0000313" key="3">
    <source>
        <dbReference type="Proteomes" id="UP000499080"/>
    </source>
</evidence>
<sequence length="31" mass="3386">DRDSVPVDTLFCVRAGTADVALNEYDLFLGI</sequence>
<dbReference type="Proteomes" id="UP000499080">
    <property type="component" value="Unassembled WGS sequence"/>
</dbReference>
<reference evidence="1 3" key="1">
    <citation type="journal article" date="2019" name="Sci. Rep.">
        <title>Orb-weaving spider Araneus ventricosus genome elucidates the spidroin gene catalogue.</title>
        <authorList>
            <person name="Kono N."/>
            <person name="Nakamura H."/>
            <person name="Ohtoshi R."/>
            <person name="Moran D.A.P."/>
            <person name="Shinohara A."/>
            <person name="Yoshida Y."/>
            <person name="Fujiwara M."/>
            <person name="Mori M."/>
            <person name="Tomita M."/>
            <person name="Arakawa K."/>
        </authorList>
    </citation>
    <scope>NUCLEOTIDE SEQUENCE [LARGE SCALE GENOMIC DNA]</scope>
</reference>
<dbReference type="EMBL" id="BGPR01254416">
    <property type="protein sequence ID" value="GBM52263.1"/>
    <property type="molecule type" value="Genomic_DNA"/>
</dbReference>
<accession>A0A4Y2GJH6</accession>
<proteinExistence type="predicted"/>
<protein>
    <submittedName>
        <fullName evidence="1">Uncharacterized protein</fullName>
    </submittedName>
</protein>
<feature type="non-terminal residue" evidence="1">
    <location>
        <position position="1"/>
    </location>
</feature>
<evidence type="ECO:0000313" key="2">
    <source>
        <dbReference type="EMBL" id="GBM52263.1"/>
    </source>
</evidence>
<evidence type="ECO:0000313" key="1">
    <source>
        <dbReference type="EMBL" id="GBM52194.1"/>
    </source>
</evidence>
<comment type="caution">
    <text evidence="1">The sequence shown here is derived from an EMBL/GenBank/DDBJ whole genome shotgun (WGS) entry which is preliminary data.</text>
</comment>
<gene>
    <name evidence="1" type="ORF">AVEN_153141_1</name>
    <name evidence="2" type="ORF">AVEN_215948_1</name>
</gene>
<dbReference type="AlphaFoldDB" id="A0A4Y2GJH6"/>
<name>A0A4Y2GJH6_ARAVE</name>